<dbReference type="PROSITE" id="PS51419">
    <property type="entry name" value="RAB"/>
    <property type="match status" value="1"/>
</dbReference>
<dbReference type="GO" id="GO:0003924">
    <property type="term" value="F:GTPase activity"/>
    <property type="evidence" value="ECO:0007669"/>
    <property type="project" value="InterPro"/>
</dbReference>
<dbReference type="EMBL" id="MG905951">
    <property type="protein sequence ID" value="AVV26991.1"/>
    <property type="molecule type" value="Genomic_DNA"/>
</dbReference>
<accession>A0A2R4IKW7</accession>
<evidence type="ECO:0000256" key="1">
    <source>
        <dbReference type="ARBA" id="ARBA00022741"/>
    </source>
</evidence>
<dbReference type="NCBIfam" id="TIGR00231">
    <property type="entry name" value="small_GTP"/>
    <property type="match status" value="1"/>
</dbReference>
<dbReference type="SMART" id="SM00173">
    <property type="entry name" value="RAS"/>
    <property type="match status" value="1"/>
</dbReference>
<name>A0A2R4IKW7_MALCL</name>
<dbReference type="SMART" id="SM00175">
    <property type="entry name" value="RAB"/>
    <property type="match status" value="1"/>
</dbReference>
<dbReference type="InterPro" id="IPR027417">
    <property type="entry name" value="P-loop_NTPase"/>
</dbReference>
<dbReference type="AlphaFoldDB" id="A0A2R4IKW7"/>
<dbReference type="GO" id="GO:0016020">
    <property type="term" value="C:membrane"/>
    <property type="evidence" value="ECO:0007669"/>
    <property type="project" value="InterPro"/>
</dbReference>
<dbReference type="GO" id="GO:0005525">
    <property type="term" value="F:GTP binding"/>
    <property type="evidence" value="ECO:0007669"/>
    <property type="project" value="UniProtKB-KW"/>
</dbReference>
<protein>
    <submittedName>
        <fullName evidence="3">Rheb</fullName>
    </submittedName>
</protein>
<reference evidence="3" key="2">
    <citation type="submission" date="2018-02" db="EMBL/GenBank/DDBJ databases">
        <authorList>
            <person name="Cohen D.B."/>
            <person name="Kent A.D."/>
        </authorList>
    </citation>
    <scope>NUCLEOTIDE SEQUENCE</scope>
    <source>
        <strain evidence="3">ATCC 50740</strain>
    </source>
</reference>
<reference evidence="3" key="1">
    <citation type="journal article" date="2018" name="Sci. Rep.">
        <title>Extensive molecular tinkering in the evolution of the membrane attachment mode of the Rheb GTPase.</title>
        <authorList>
            <person name="Zahonova K."/>
            <person name="Petrzelkova R."/>
            <person name="Valach M."/>
            <person name="Yazaki E."/>
            <person name="Tikhonenkov D.V."/>
            <person name="Butenko A."/>
            <person name="Janouskovec J."/>
            <person name="Hrda S."/>
            <person name="Klimes V."/>
            <person name="Burger G."/>
            <person name="Inagaki Y."/>
            <person name="Keeling P.J."/>
            <person name="Hampl V."/>
            <person name="Flegontov P."/>
            <person name="Yurchenko V."/>
            <person name="Elias M."/>
        </authorList>
    </citation>
    <scope>NUCLEOTIDE SEQUENCE</scope>
    <source>
        <strain evidence="3">ATCC 50740</strain>
    </source>
</reference>
<dbReference type="Gene3D" id="3.40.50.300">
    <property type="entry name" value="P-loop containing nucleotide triphosphate hydrolases"/>
    <property type="match status" value="1"/>
</dbReference>
<dbReference type="PROSITE" id="PS51421">
    <property type="entry name" value="RAS"/>
    <property type="match status" value="1"/>
</dbReference>
<dbReference type="InterPro" id="IPR020849">
    <property type="entry name" value="Small_GTPase_Ras-type"/>
</dbReference>
<organism evidence="3">
    <name type="scientific">Malawimonas californiana</name>
    <name type="common">Flagellated protozoan</name>
    <dbReference type="NCBI Taxonomy" id="221722"/>
    <lineage>
        <taxon>Eukaryota</taxon>
        <taxon>Malawimonadida</taxon>
        <taxon>Malawimonadidae</taxon>
        <taxon>Malawimonas</taxon>
    </lineage>
</organism>
<dbReference type="SMART" id="SM00174">
    <property type="entry name" value="RHO"/>
    <property type="match status" value="1"/>
</dbReference>
<dbReference type="InterPro" id="IPR001806">
    <property type="entry name" value="Small_GTPase"/>
</dbReference>
<dbReference type="InterPro" id="IPR005225">
    <property type="entry name" value="Small_GTP-bd"/>
</dbReference>
<dbReference type="Pfam" id="PF00071">
    <property type="entry name" value="Ras"/>
    <property type="match status" value="1"/>
</dbReference>
<dbReference type="PANTHER" id="PTHR24070">
    <property type="entry name" value="RAS, DI-RAS, AND RHEB FAMILY MEMBERS OF SMALL GTPASE SUPERFAMILY"/>
    <property type="match status" value="1"/>
</dbReference>
<dbReference type="PROSITE" id="PS51420">
    <property type="entry name" value="RHO"/>
    <property type="match status" value="1"/>
</dbReference>
<proteinExistence type="predicted"/>
<dbReference type="GO" id="GO:0007165">
    <property type="term" value="P:signal transduction"/>
    <property type="evidence" value="ECO:0007669"/>
    <property type="project" value="InterPro"/>
</dbReference>
<sequence>MALKARKVVVLGYPGVGKSAVTTQYVEGQVPPGYSVTVAHANYRKTVHVRGQDYDLEILDTAGQYETSNLDPVYGLGVDGYIFVFSINSHASFNTIKTINEKVLNLWGTSTVPVVLVGNKVDLDQQFRQVSPEEAREQSMKWGCPFVECSATKNLNVEVIFDKLIEQIEKSSSAGAIPSKESCVLL</sequence>
<keyword evidence="1" id="KW-0547">Nucleotide-binding</keyword>
<dbReference type="SUPFAM" id="SSF52540">
    <property type="entry name" value="P-loop containing nucleoside triphosphate hydrolases"/>
    <property type="match status" value="1"/>
</dbReference>
<evidence type="ECO:0000256" key="2">
    <source>
        <dbReference type="ARBA" id="ARBA00023134"/>
    </source>
</evidence>
<evidence type="ECO:0000313" key="3">
    <source>
        <dbReference type="EMBL" id="AVV26991.1"/>
    </source>
</evidence>
<dbReference type="PRINTS" id="PR00449">
    <property type="entry name" value="RASTRNSFRMNG"/>
</dbReference>
<keyword evidence="2" id="KW-0342">GTP-binding</keyword>